<feature type="domain" description="N-acetyltransferase" evidence="1">
    <location>
        <begin position="25"/>
        <end position="169"/>
    </location>
</feature>
<dbReference type="SUPFAM" id="SSF55729">
    <property type="entry name" value="Acyl-CoA N-acyltransferases (Nat)"/>
    <property type="match status" value="1"/>
</dbReference>
<reference evidence="2" key="1">
    <citation type="submission" date="2019-11" db="EMBL/GenBank/DDBJ databases">
        <title>Microbial mats filling the niche in hypersaline microbial mats.</title>
        <authorList>
            <person name="Wong H.L."/>
            <person name="Macleod F.I."/>
            <person name="White R.A. III"/>
            <person name="Burns B.P."/>
        </authorList>
    </citation>
    <scope>NUCLEOTIDE SEQUENCE</scope>
    <source>
        <strain evidence="2">Bin_327</strain>
    </source>
</reference>
<name>A0A9D5K9J6_UNCW3</name>
<organism evidence="2 3">
    <name type="scientific">candidate division WOR-3 bacterium</name>
    <dbReference type="NCBI Taxonomy" id="2052148"/>
    <lineage>
        <taxon>Bacteria</taxon>
        <taxon>Bacteria division WOR-3</taxon>
    </lineage>
</organism>
<gene>
    <name evidence="2" type="ORF">GF359_05465</name>
</gene>
<dbReference type="AlphaFoldDB" id="A0A9D5K9J6"/>
<dbReference type="InterPro" id="IPR000182">
    <property type="entry name" value="GNAT_dom"/>
</dbReference>
<dbReference type="InterPro" id="IPR016181">
    <property type="entry name" value="Acyl_CoA_acyltransferase"/>
</dbReference>
<dbReference type="EMBL" id="WJKJ01000174">
    <property type="protein sequence ID" value="MBD3364644.1"/>
    <property type="molecule type" value="Genomic_DNA"/>
</dbReference>
<feature type="non-terminal residue" evidence="2">
    <location>
        <position position="203"/>
    </location>
</feature>
<evidence type="ECO:0000259" key="1">
    <source>
        <dbReference type="PROSITE" id="PS51186"/>
    </source>
</evidence>
<dbReference type="GO" id="GO:0016747">
    <property type="term" value="F:acyltransferase activity, transferring groups other than amino-acyl groups"/>
    <property type="evidence" value="ECO:0007669"/>
    <property type="project" value="InterPro"/>
</dbReference>
<dbReference type="PROSITE" id="PS51186">
    <property type="entry name" value="GNAT"/>
    <property type="match status" value="1"/>
</dbReference>
<comment type="caution">
    <text evidence="2">The sequence shown here is derived from an EMBL/GenBank/DDBJ whole genome shotgun (WGS) entry which is preliminary data.</text>
</comment>
<proteinExistence type="predicted"/>
<accession>A0A9D5K9J6</accession>
<dbReference type="Proteomes" id="UP000630660">
    <property type="component" value="Unassembled WGS sequence"/>
</dbReference>
<dbReference type="Gene3D" id="3.40.630.30">
    <property type="match status" value="1"/>
</dbReference>
<sequence length="203" mass="23981">MCNVSRSPRPKFNSEWIKLHDGSKITLRSLKKEDIPQCLEIRKAVYGSPFTVEEWRWKYGPSSPYFFDVLVGEYQENVIGMQALLAFPFQFGGEIKQSLNLLDLMIHPLWQKKGVFSAMIAKVERELRGSFSFMYTFPNERSCYGFIRKFGWKRLFSPCLLVRPALLYPDAKLDSQRQIENRVGILKDKQYIRWRYSRPGRTY</sequence>
<evidence type="ECO:0000313" key="2">
    <source>
        <dbReference type="EMBL" id="MBD3364644.1"/>
    </source>
</evidence>
<evidence type="ECO:0000313" key="3">
    <source>
        <dbReference type="Proteomes" id="UP000630660"/>
    </source>
</evidence>
<dbReference type="CDD" id="cd04301">
    <property type="entry name" value="NAT_SF"/>
    <property type="match status" value="1"/>
</dbReference>
<protein>
    <submittedName>
        <fullName evidence="2">GNAT family N-acetyltransferase</fullName>
    </submittedName>
</protein>
<dbReference type="Pfam" id="PF13527">
    <property type="entry name" value="Acetyltransf_9"/>
    <property type="match status" value="1"/>
</dbReference>